<evidence type="ECO:0000313" key="2">
    <source>
        <dbReference type="Proteomes" id="UP000284220"/>
    </source>
</evidence>
<reference evidence="1 2" key="1">
    <citation type="submission" date="2018-08" db="EMBL/GenBank/DDBJ databases">
        <title>A genome reference for cultivated species of the human gut microbiota.</title>
        <authorList>
            <person name="Zou Y."/>
            <person name="Xue W."/>
            <person name="Luo G."/>
        </authorList>
    </citation>
    <scope>NUCLEOTIDE SEQUENCE [LARGE SCALE GENOMIC DNA]</scope>
    <source>
        <strain evidence="1 2">AM22-9LB</strain>
    </source>
</reference>
<dbReference type="EMBL" id="QRHZ01000001">
    <property type="protein sequence ID" value="RHG19943.1"/>
    <property type="molecule type" value="Genomic_DNA"/>
</dbReference>
<organism evidence="1 2">
    <name type="scientific">Blautia obeum</name>
    <dbReference type="NCBI Taxonomy" id="40520"/>
    <lineage>
        <taxon>Bacteria</taxon>
        <taxon>Bacillati</taxon>
        <taxon>Bacillota</taxon>
        <taxon>Clostridia</taxon>
        <taxon>Lachnospirales</taxon>
        <taxon>Lachnospiraceae</taxon>
        <taxon>Blautia</taxon>
    </lineage>
</organism>
<gene>
    <name evidence="1" type="ORF">DW272_01685</name>
</gene>
<name>A0A414SK27_9FIRM</name>
<dbReference type="AlphaFoldDB" id="A0A414SK27"/>
<evidence type="ECO:0000313" key="1">
    <source>
        <dbReference type="EMBL" id="RHG19943.1"/>
    </source>
</evidence>
<comment type="caution">
    <text evidence="1">The sequence shown here is derived from an EMBL/GenBank/DDBJ whole genome shotgun (WGS) entry which is preliminary data.</text>
</comment>
<dbReference type="Proteomes" id="UP000284220">
    <property type="component" value="Unassembled WGS sequence"/>
</dbReference>
<protein>
    <submittedName>
        <fullName evidence="1">Uncharacterized protein</fullName>
    </submittedName>
</protein>
<proteinExistence type="predicted"/>
<sequence length="205" mass="24382">MKTLYFEDIEYLCLAANDMYDGHNEIVFVCKYEDAKEILRELIFYDHNFKELLLEDPEWHGYEDEYYVTIKDDGIWCEKAKPKDEYLYPDGDVVFISGDSNTKVLKKISKNAIVYEYSFEESNDEEPEEYDDFCECCYDRKEGKCFLDDEVEEGETYVHTLKDGDNVHGFNLSKYEDGAYKSYSYYGSDVLNEDRVRDILRKIDF</sequence>
<accession>A0A414SK27</accession>
<dbReference type="RefSeq" id="WP_118197265.1">
    <property type="nucleotide sequence ID" value="NZ_QRHZ01000001.1"/>
</dbReference>